<reference evidence="2 3" key="1">
    <citation type="submission" date="2017-08" db="EMBL/GenBank/DDBJ databases">
        <title>Aliifodinibius alkalisoli sp. nov., isolated from saline alkaline soil.</title>
        <authorList>
            <person name="Liu D."/>
            <person name="Zhang G."/>
        </authorList>
    </citation>
    <scope>NUCLEOTIDE SEQUENCE [LARGE SCALE GENOMIC DNA]</scope>
    <source>
        <strain evidence="2 3">WN023</strain>
    </source>
</reference>
<dbReference type="OrthoDB" id="1523458at2"/>
<comment type="caution">
    <text evidence="2">The sequence shown here is derived from an EMBL/GenBank/DDBJ whole genome shotgun (WGS) entry which is preliminary data.</text>
</comment>
<sequence length="395" mass="43880">MNFHYTSTMKPLIHIYKIGCITGLVALLIMGIANSGNSQDISLIADPANGAAPTIKKHLLKIEQSINHPKSWKGISLSGDHPAIGLLNNLIDKKDITSIRFADAVHLLSHTNGTYEVRDIYVKTAETDTLNHQALSLRFNSKAQLTGVELLPQIYNYKLALDRKIEASVDAQKIIRKRVLQFQQALRAKNGEALSAMLSTNAHLVKGGISRFYHNDILGPYYKYQILSPHDYIGDITDQDSPQYQIQFDNLEVYVLPTLKDVFVVTFHQQWITGTYADDGYVAMVIDLKNDNIPLRIWKNKSFDTGYLQADLTHIPSMPSRTLTATPLDHPQEEFTFDAIKTDSNATEASGFFSNHKRWLLMGLGASAAITTGTILLTGDSDSGLPDPPGRPAFK</sequence>
<gene>
    <name evidence="2" type="ORF">CK503_14170</name>
</gene>
<keyword evidence="1" id="KW-1133">Transmembrane helix</keyword>
<evidence type="ECO:0000256" key="1">
    <source>
        <dbReference type="SAM" id="Phobius"/>
    </source>
</evidence>
<dbReference type="EMBL" id="NSKE01000011">
    <property type="protein sequence ID" value="PAU93061.1"/>
    <property type="molecule type" value="Genomic_DNA"/>
</dbReference>
<accession>A0A2A2G605</accession>
<feature type="transmembrane region" description="Helical" evidence="1">
    <location>
        <begin position="12"/>
        <end position="33"/>
    </location>
</feature>
<keyword evidence="3" id="KW-1185">Reference proteome</keyword>
<organism evidence="2 3">
    <name type="scientific">Fodinibius salipaludis</name>
    <dbReference type="NCBI Taxonomy" id="2032627"/>
    <lineage>
        <taxon>Bacteria</taxon>
        <taxon>Pseudomonadati</taxon>
        <taxon>Balneolota</taxon>
        <taxon>Balneolia</taxon>
        <taxon>Balneolales</taxon>
        <taxon>Balneolaceae</taxon>
        <taxon>Fodinibius</taxon>
    </lineage>
</organism>
<protein>
    <submittedName>
        <fullName evidence="2">Uncharacterized protein</fullName>
    </submittedName>
</protein>
<proteinExistence type="predicted"/>
<dbReference type="Proteomes" id="UP000218831">
    <property type="component" value="Unassembled WGS sequence"/>
</dbReference>
<dbReference type="AlphaFoldDB" id="A0A2A2G605"/>
<keyword evidence="1" id="KW-0812">Transmembrane</keyword>
<name>A0A2A2G605_9BACT</name>
<dbReference type="RefSeq" id="WP_095607481.1">
    <property type="nucleotide sequence ID" value="NZ_NSKE01000011.1"/>
</dbReference>
<keyword evidence="1" id="KW-0472">Membrane</keyword>
<evidence type="ECO:0000313" key="2">
    <source>
        <dbReference type="EMBL" id="PAU93061.1"/>
    </source>
</evidence>
<evidence type="ECO:0000313" key="3">
    <source>
        <dbReference type="Proteomes" id="UP000218831"/>
    </source>
</evidence>